<dbReference type="AlphaFoldDB" id="B4RHJ2"/>
<dbReference type="eggNOG" id="COG4872">
    <property type="taxonomic scope" value="Bacteria"/>
</dbReference>
<feature type="transmembrane region" description="Helical" evidence="1">
    <location>
        <begin position="71"/>
        <end position="90"/>
    </location>
</feature>
<dbReference type="KEGG" id="pzu:PHZ_c1038"/>
<dbReference type="Proteomes" id="UP000001868">
    <property type="component" value="Chromosome"/>
</dbReference>
<organism evidence="3 4">
    <name type="scientific">Phenylobacterium zucineum (strain HLK1)</name>
    <dbReference type="NCBI Taxonomy" id="450851"/>
    <lineage>
        <taxon>Bacteria</taxon>
        <taxon>Pseudomonadati</taxon>
        <taxon>Pseudomonadota</taxon>
        <taxon>Alphaproteobacteria</taxon>
        <taxon>Caulobacterales</taxon>
        <taxon>Caulobacteraceae</taxon>
        <taxon>Phenylobacterium</taxon>
    </lineage>
</organism>
<dbReference type="InterPro" id="IPR018677">
    <property type="entry name" value="DUF2157"/>
</dbReference>
<feature type="transmembrane region" description="Helical" evidence="1">
    <location>
        <begin position="278"/>
        <end position="295"/>
    </location>
</feature>
<reference evidence="3 4" key="1">
    <citation type="journal article" date="2008" name="BMC Genomics">
        <title>Complete genome of Phenylobacterium zucineum - a novel facultative intracellular bacterium isolated from human erythroleukemia cell line K562.</title>
        <authorList>
            <person name="Luo Y."/>
            <person name="Xu X."/>
            <person name="Ding Z."/>
            <person name="Liu Z."/>
            <person name="Zhang B."/>
            <person name="Yan Z."/>
            <person name="Sun J."/>
            <person name="Hu S."/>
            <person name="Hu X."/>
        </authorList>
    </citation>
    <scope>NUCLEOTIDE SEQUENCE [LARGE SCALE GENOMIC DNA]</scope>
    <source>
        <strain evidence="3 4">HLK1</strain>
    </source>
</reference>
<feature type="domain" description="DUF2157" evidence="2">
    <location>
        <begin position="14"/>
        <end position="150"/>
    </location>
</feature>
<keyword evidence="1" id="KW-0472">Membrane</keyword>
<feature type="transmembrane region" description="Helical" evidence="1">
    <location>
        <begin position="302"/>
        <end position="320"/>
    </location>
</feature>
<feature type="transmembrane region" description="Helical" evidence="1">
    <location>
        <begin position="45"/>
        <end position="65"/>
    </location>
</feature>
<name>B4RHJ2_PHEZH</name>
<evidence type="ECO:0000256" key="1">
    <source>
        <dbReference type="SAM" id="Phobius"/>
    </source>
</evidence>
<keyword evidence="1" id="KW-0812">Transmembrane</keyword>
<evidence type="ECO:0000259" key="2">
    <source>
        <dbReference type="Pfam" id="PF09925"/>
    </source>
</evidence>
<feature type="transmembrane region" description="Helical" evidence="1">
    <location>
        <begin position="224"/>
        <end position="243"/>
    </location>
</feature>
<feature type="transmembrane region" description="Helical" evidence="1">
    <location>
        <begin position="326"/>
        <end position="347"/>
    </location>
</feature>
<evidence type="ECO:0000313" key="4">
    <source>
        <dbReference type="Proteomes" id="UP000001868"/>
    </source>
</evidence>
<evidence type="ECO:0000313" key="3">
    <source>
        <dbReference type="EMBL" id="ACG77452.1"/>
    </source>
</evidence>
<gene>
    <name evidence="3" type="ordered locus">PHZ_c1038</name>
</gene>
<dbReference type="EMBL" id="CP000747">
    <property type="protein sequence ID" value="ACG77452.1"/>
    <property type="molecule type" value="Genomic_DNA"/>
</dbReference>
<proteinExistence type="predicted"/>
<accession>B4RHJ2</accession>
<keyword evidence="1" id="KW-1133">Transmembrane helix</keyword>
<dbReference type="Pfam" id="PF09925">
    <property type="entry name" value="DUF2157"/>
    <property type="match status" value="1"/>
</dbReference>
<dbReference type="STRING" id="450851.PHZ_c1038"/>
<feature type="transmembrane region" description="Helical" evidence="1">
    <location>
        <begin position="176"/>
        <end position="194"/>
    </location>
</feature>
<dbReference type="RefSeq" id="WP_012521598.1">
    <property type="nucleotide sequence ID" value="NC_011144.1"/>
</dbReference>
<sequence>MASYRRRLERDLDGWIGRGLVPAASREAILADLGEARRLDAATTLAVLGALLAAAAAVAFVAANWSAIPRIVRFGLILGVFLASAGGAAWASARERTVTTHALLAVAAIVFGAAIGLTGQIFDLTGDAQAALRGAGLAAALLALAGRSPWPAAVALLFIGLGDMSGSGWFEGAPRWPGWLVWAAPLGAATALAWRSTPLAHAAGIASIAAVLSLTQIAPRHPEALFLAAAAVLAALALVARGLRDGREGVASPLYGWWTWGALIWFGAAGLGEAFRGVPHAVAWLALAAAVLVLGRHDRHAAVTGAGVVGLFAAGASLLFNLGVGLMTSAAVFAVCAVAALVVALLLKRGRAA</sequence>
<feature type="transmembrane region" description="Helical" evidence="1">
    <location>
        <begin position="255"/>
        <end position="272"/>
    </location>
</feature>
<feature type="transmembrane region" description="Helical" evidence="1">
    <location>
        <begin position="102"/>
        <end position="122"/>
    </location>
</feature>
<protein>
    <recommendedName>
        <fullName evidence="2">DUF2157 domain-containing protein</fullName>
    </recommendedName>
</protein>
<keyword evidence="4" id="KW-1185">Reference proteome</keyword>
<dbReference type="HOGENOM" id="CLU_055073_1_0_5"/>
<dbReference type="OrthoDB" id="7353197at2"/>